<keyword evidence="2" id="KW-1185">Reference proteome</keyword>
<name>A0A291B6K7_9GAMM</name>
<accession>A0A291B6K7</accession>
<dbReference type="AlphaFoldDB" id="A0A291B6K7"/>
<evidence type="ECO:0000313" key="1">
    <source>
        <dbReference type="EMBL" id="ATF08632.1"/>
    </source>
</evidence>
<gene>
    <name evidence="1" type="ORF">BTN50_0088</name>
</gene>
<organism evidence="1 2">
    <name type="scientific">Candidatus Enterovibrio altilux</name>
    <dbReference type="NCBI Taxonomy" id="1927128"/>
    <lineage>
        <taxon>Bacteria</taxon>
        <taxon>Pseudomonadati</taxon>
        <taxon>Pseudomonadota</taxon>
        <taxon>Gammaproteobacteria</taxon>
        <taxon>Vibrionales</taxon>
        <taxon>Vibrionaceae</taxon>
        <taxon>Enterovibrio</taxon>
    </lineage>
</organism>
<protein>
    <submittedName>
        <fullName evidence="1">Uncharacterized protein</fullName>
    </submittedName>
</protein>
<reference evidence="2" key="1">
    <citation type="submission" date="2017-04" db="EMBL/GenBank/DDBJ databases">
        <title>Genome evolution of the luminous symbionts of deep sea anglerfish.</title>
        <authorList>
            <person name="Hendry T.A."/>
        </authorList>
    </citation>
    <scope>NUCLEOTIDE SEQUENCE [LARGE SCALE GENOMIC DNA]</scope>
</reference>
<dbReference type="Proteomes" id="UP000218160">
    <property type="component" value="Chromosome 1"/>
</dbReference>
<sequence length="39" mass="4740">MSQFKNKINEFLMTSSWHGEYAFNRWAVVMVKLLKSRNF</sequence>
<proteinExistence type="predicted"/>
<dbReference type="KEGG" id="elux:BTN50_0088"/>
<evidence type="ECO:0000313" key="2">
    <source>
        <dbReference type="Proteomes" id="UP000218160"/>
    </source>
</evidence>
<dbReference type="EMBL" id="CP020660">
    <property type="protein sequence ID" value="ATF08632.1"/>
    <property type="molecule type" value="Genomic_DNA"/>
</dbReference>